<organism evidence="2 3">
    <name type="scientific">Anaerocolumna xylanovorans DSM 12503</name>
    <dbReference type="NCBI Taxonomy" id="1121345"/>
    <lineage>
        <taxon>Bacteria</taxon>
        <taxon>Bacillati</taxon>
        <taxon>Bacillota</taxon>
        <taxon>Clostridia</taxon>
        <taxon>Lachnospirales</taxon>
        <taxon>Lachnospiraceae</taxon>
        <taxon>Anaerocolumna</taxon>
    </lineage>
</organism>
<dbReference type="STRING" id="1121345.SAMN02745217_04548"/>
<reference evidence="2 3" key="1">
    <citation type="submission" date="2016-12" db="EMBL/GenBank/DDBJ databases">
        <authorList>
            <person name="Song W.-J."/>
            <person name="Kurnit D.M."/>
        </authorList>
    </citation>
    <scope>NUCLEOTIDE SEQUENCE [LARGE SCALE GENOMIC DNA]</scope>
    <source>
        <strain evidence="2 3">DSM 12503</strain>
    </source>
</reference>
<dbReference type="Gene3D" id="3.90.960.10">
    <property type="entry name" value="YbaK/aminoacyl-tRNA synthetase-associated domain"/>
    <property type="match status" value="1"/>
</dbReference>
<dbReference type="CDD" id="cd04333">
    <property type="entry name" value="ProX_deacylase"/>
    <property type="match status" value="1"/>
</dbReference>
<keyword evidence="3" id="KW-1185">Reference proteome</keyword>
<dbReference type="GO" id="GO:0002161">
    <property type="term" value="F:aminoacyl-tRNA deacylase activity"/>
    <property type="evidence" value="ECO:0007669"/>
    <property type="project" value="InterPro"/>
</dbReference>
<dbReference type="EMBL" id="FRFD01000017">
    <property type="protein sequence ID" value="SHO54109.1"/>
    <property type="molecule type" value="Genomic_DNA"/>
</dbReference>
<dbReference type="Proteomes" id="UP000184612">
    <property type="component" value="Unassembled WGS sequence"/>
</dbReference>
<name>A0A1M7YND1_9FIRM</name>
<dbReference type="SUPFAM" id="SSF55826">
    <property type="entry name" value="YbaK/ProRS associated domain"/>
    <property type="match status" value="1"/>
</dbReference>
<dbReference type="InterPro" id="IPR007214">
    <property type="entry name" value="YbaK/aa-tRNA-synth-assoc-dom"/>
</dbReference>
<feature type="domain" description="YbaK/aminoacyl-tRNA synthetase-associated" evidence="1">
    <location>
        <begin position="42"/>
        <end position="156"/>
    </location>
</feature>
<evidence type="ECO:0000313" key="3">
    <source>
        <dbReference type="Proteomes" id="UP000184612"/>
    </source>
</evidence>
<sequence>MKRERKFRYERMSVNMSLERVKRYFKQLGIDNRILEFDVSSATVELAARALACEECRIAKTLSFHAGEKIVLIVTAGDARIDNAKYKAQFGTKAKMLAPEEAEPLTGHAVGGVCPFAVNDKAEVYLDVSLQRFQAVFPACGSSNSAIELTPAELKEYSNSLGWIDVCKVYHA</sequence>
<evidence type="ECO:0000259" key="1">
    <source>
        <dbReference type="Pfam" id="PF04073"/>
    </source>
</evidence>
<protein>
    <submittedName>
        <fullName evidence="2">Cys-tRNA(Pro) deacylase, prolyl-tRNA editing enzyme YbaK/EbsC</fullName>
    </submittedName>
</protein>
<dbReference type="AlphaFoldDB" id="A0A1M7YND1"/>
<dbReference type="PANTHER" id="PTHR30411">
    <property type="entry name" value="CYTOPLASMIC PROTEIN"/>
    <property type="match status" value="1"/>
</dbReference>
<evidence type="ECO:0000313" key="2">
    <source>
        <dbReference type="EMBL" id="SHO54109.1"/>
    </source>
</evidence>
<dbReference type="Pfam" id="PF04073">
    <property type="entry name" value="tRNA_edit"/>
    <property type="match status" value="1"/>
</dbReference>
<accession>A0A1M7YND1</accession>
<dbReference type="InterPro" id="IPR036754">
    <property type="entry name" value="YbaK/aa-tRNA-synt-asso_dom_sf"/>
</dbReference>
<dbReference type="PANTHER" id="PTHR30411:SF1">
    <property type="entry name" value="CYTOPLASMIC PROTEIN"/>
    <property type="match status" value="1"/>
</dbReference>
<proteinExistence type="predicted"/>
<gene>
    <name evidence="2" type="ORF">SAMN02745217_04548</name>
</gene>